<evidence type="ECO:0000256" key="1">
    <source>
        <dbReference type="SAM" id="MobiDB-lite"/>
    </source>
</evidence>
<dbReference type="EMBL" id="JARK01001395">
    <property type="protein sequence ID" value="EYC09767.1"/>
    <property type="molecule type" value="Genomic_DNA"/>
</dbReference>
<organism evidence="2 3">
    <name type="scientific">Ancylostoma ceylanicum</name>
    <dbReference type="NCBI Taxonomy" id="53326"/>
    <lineage>
        <taxon>Eukaryota</taxon>
        <taxon>Metazoa</taxon>
        <taxon>Ecdysozoa</taxon>
        <taxon>Nematoda</taxon>
        <taxon>Chromadorea</taxon>
        <taxon>Rhabditida</taxon>
        <taxon>Rhabditina</taxon>
        <taxon>Rhabditomorpha</taxon>
        <taxon>Strongyloidea</taxon>
        <taxon>Ancylostomatidae</taxon>
        <taxon>Ancylostomatinae</taxon>
        <taxon>Ancylostoma</taxon>
    </lineage>
</organism>
<evidence type="ECO:0000313" key="2">
    <source>
        <dbReference type="EMBL" id="EYC09767.1"/>
    </source>
</evidence>
<dbReference type="Proteomes" id="UP000024635">
    <property type="component" value="Unassembled WGS sequence"/>
</dbReference>
<comment type="caution">
    <text evidence="2">The sequence shown here is derived from an EMBL/GenBank/DDBJ whole genome shotgun (WGS) entry which is preliminary data.</text>
</comment>
<keyword evidence="3" id="KW-1185">Reference proteome</keyword>
<feature type="region of interest" description="Disordered" evidence="1">
    <location>
        <begin position="1"/>
        <end position="28"/>
    </location>
</feature>
<name>A0A016U4J5_9BILA</name>
<evidence type="ECO:0000313" key="3">
    <source>
        <dbReference type="Proteomes" id="UP000024635"/>
    </source>
</evidence>
<proteinExistence type="predicted"/>
<dbReference type="AlphaFoldDB" id="A0A016U4J5"/>
<accession>A0A016U4J5</accession>
<gene>
    <name evidence="2" type="primary">Acey_s0059.g3038</name>
    <name evidence="2" type="ORF">Y032_0059g3038</name>
</gene>
<feature type="compositionally biased region" description="Polar residues" evidence="1">
    <location>
        <begin position="1"/>
        <end position="14"/>
    </location>
</feature>
<protein>
    <submittedName>
        <fullName evidence="2">Uncharacterized protein</fullName>
    </submittedName>
</protein>
<sequence>MSISRLRQFKMNQNEPEKPGDKDCGNDAYRSPRHIAMDRCQAELIASFVWSLLLHFIHVATTGGRGEVWGYSLYSVG</sequence>
<feature type="compositionally biased region" description="Basic and acidic residues" evidence="1">
    <location>
        <begin position="15"/>
        <end position="25"/>
    </location>
</feature>
<reference evidence="3" key="1">
    <citation type="journal article" date="2015" name="Nat. Genet.">
        <title>The genome and transcriptome of the zoonotic hookworm Ancylostoma ceylanicum identify infection-specific gene families.</title>
        <authorList>
            <person name="Schwarz E.M."/>
            <person name="Hu Y."/>
            <person name="Antoshechkin I."/>
            <person name="Miller M.M."/>
            <person name="Sternberg P.W."/>
            <person name="Aroian R.V."/>
        </authorList>
    </citation>
    <scope>NUCLEOTIDE SEQUENCE</scope>
    <source>
        <strain evidence="3">HY135</strain>
    </source>
</reference>